<name>A0ABU0AI80_9BACI</name>
<evidence type="ECO:0000313" key="2">
    <source>
        <dbReference type="Proteomes" id="UP001238088"/>
    </source>
</evidence>
<gene>
    <name evidence="1" type="ORF">J2S17_002845</name>
</gene>
<accession>A0ABU0AI80</accession>
<dbReference type="EMBL" id="JAUSUB010000011">
    <property type="protein sequence ID" value="MDQ0270959.1"/>
    <property type="molecule type" value="Genomic_DNA"/>
</dbReference>
<proteinExistence type="predicted"/>
<protein>
    <submittedName>
        <fullName evidence="1">Uncharacterized protein</fullName>
    </submittedName>
</protein>
<reference evidence="1 2" key="1">
    <citation type="submission" date="2023-07" db="EMBL/GenBank/DDBJ databases">
        <title>Genomic Encyclopedia of Type Strains, Phase IV (KMG-IV): sequencing the most valuable type-strain genomes for metagenomic binning, comparative biology and taxonomic classification.</title>
        <authorList>
            <person name="Goeker M."/>
        </authorList>
    </citation>
    <scope>NUCLEOTIDE SEQUENCE [LARGE SCALE GENOMIC DNA]</scope>
    <source>
        <strain evidence="1 2">DSM 23494</strain>
    </source>
</reference>
<keyword evidence="2" id="KW-1185">Reference proteome</keyword>
<dbReference type="Proteomes" id="UP001238088">
    <property type="component" value="Unassembled WGS sequence"/>
</dbReference>
<evidence type="ECO:0000313" key="1">
    <source>
        <dbReference type="EMBL" id="MDQ0270959.1"/>
    </source>
</evidence>
<comment type="caution">
    <text evidence="1">The sequence shown here is derived from an EMBL/GenBank/DDBJ whole genome shotgun (WGS) entry which is preliminary data.</text>
</comment>
<organism evidence="1 2">
    <name type="scientific">Cytobacillus purgationiresistens</name>
    <dbReference type="NCBI Taxonomy" id="863449"/>
    <lineage>
        <taxon>Bacteria</taxon>
        <taxon>Bacillati</taxon>
        <taxon>Bacillota</taxon>
        <taxon>Bacilli</taxon>
        <taxon>Bacillales</taxon>
        <taxon>Bacillaceae</taxon>
        <taxon>Cytobacillus</taxon>
    </lineage>
</organism>
<sequence>MISPLRQSTLLAAMDKFYIFFRSVDYSNCIDIKEGKNVNEEKLIFKGRILWKN</sequence>